<evidence type="ECO:0000313" key="2">
    <source>
        <dbReference type="Proteomes" id="UP000032180"/>
    </source>
</evidence>
<protein>
    <submittedName>
        <fullName evidence="1">Uncharacterized protein</fullName>
    </submittedName>
</protein>
<evidence type="ECO:0000313" key="1">
    <source>
        <dbReference type="EnsemblPlants" id="LPERR02G02790.3"/>
    </source>
</evidence>
<organism evidence="1 2">
    <name type="scientific">Leersia perrieri</name>
    <dbReference type="NCBI Taxonomy" id="77586"/>
    <lineage>
        <taxon>Eukaryota</taxon>
        <taxon>Viridiplantae</taxon>
        <taxon>Streptophyta</taxon>
        <taxon>Embryophyta</taxon>
        <taxon>Tracheophyta</taxon>
        <taxon>Spermatophyta</taxon>
        <taxon>Magnoliopsida</taxon>
        <taxon>Liliopsida</taxon>
        <taxon>Poales</taxon>
        <taxon>Poaceae</taxon>
        <taxon>BOP clade</taxon>
        <taxon>Oryzoideae</taxon>
        <taxon>Oryzeae</taxon>
        <taxon>Oryzinae</taxon>
        <taxon>Leersia</taxon>
    </lineage>
</organism>
<reference evidence="2" key="2">
    <citation type="submission" date="2013-12" db="EMBL/GenBank/DDBJ databases">
        <authorList>
            <person name="Yu Y."/>
            <person name="Lee S."/>
            <person name="de Baynast K."/>
            <person name="Wissotski M."/>
            <person name="Liu L."/>
            <person name="Talag J."/>
            <person name="Goicoechea J."/>
            <person name="Angelova A."/>
            <person name="Jetty R."/>
            <person name="Kudrna D."/>
            <person name="Golser W."/>
            <person name="Rivera L."/>
            <person name="Zhang J."/>
            <person name="Wing R."/>
        </authorList>
    </citation>
    <scope>NUCLEOTIDE SEQUENCE</scope>
</reference>
<keyword evidence="2" id="KW-1185">Reference proteome</keyword>
<dbReference type="Proteomes" id="UP000032180">
    <property type="component" value="Chromosome 2"/>
</dbReference>
<dbReference type="AlphaFoldDB" id="A0A0D9VC07"/>
<reference evidence="1 2" key="1">
    <citation type="submission" date="2012-08" db="EMBL/GenBank/DDBJ databases">
        <title>Oryza genome evolution.</title>
        <authorList>
            <person name="Wing R.A."/>
        </authorList>
    </citation>
    <scope>NUCLEOTIDE SEQUENCE</scope>
</reference>
<dbReference type="EnsemblPlants" id="LPERR02G02790.3">
    <property type="protein sequence ID" value="LPERR02G02790.3"/>
    <property type="gene ID" value="LPERR02G02790"/>
</dbReference>
<accession>A0A0D9VC07</accession>
<proteinExistence type="predicted"/>
<sequence>MTHLGLGRSAPLFFRDLSSRVRSCMLEDSSCEEVRAASADLTTRSGGSGSDHVRWLEKRCVAGVLGMGAGGTAESWQRKREKTQAAVDGDRLIDQRRDWGIRLDFEQFHRQSGCR</sequence>
<dbReference type="HOGENOM" id="CLU_2112402_0_0_1"/>
<reference evidence="1" key="3">
    <citation type="submission" date="2015-04" db="UniProtKB">
        <authorList>
            <consortium name="EnsemblPlants"/>
        </authorList>
    </citation>
    <scope>IDENTIFICATION</scope>
</reference>
<dbReference type="Gramene" id="LPERR02G02790.3">
    <property type="protein sequence ID" value="LPERR02G02790.3"/>
    <property type="gene ID" value="LPERR02G02790"/>
</dbReference>
<name>A0A0D9VC07_9ORYZ</name>